<accession>A0A1J5PCE3</accession>
<comment type="caution">
    <text evidence="1">The sequence shown here is derived from an EMBL/GenBank/DDBJ whole genome shotgun (WGS) entry which is preliminary data.</text>
</comment>
<evidence type="ECO:0000313" key="1">
    <source>
        <dbReference type="EMBL" id="OIQ68898.1"/>
    </source>
</evidence>
<proteinExistence type="predicted"/>
<name>A0A1J5PCE3_9ZZZZ</name>
<protein>
    <submittedName>
        <fullName evidence="1">Uncharacterized protein</fullName>
    </submittedName>
</protein>
<organism evidence="1">
    <name type="scientific">mine drainage metagenome</name>
    <dbReference type="NCBI Taxonomy" id="410659"/>
    <lineage>
        <taxon>unclassified sequences</taxon>
        <taxon>metagenomes</taxon>
        <taxon>ecological metagenomes</taxon>
    </lineage>
</organism>
<reference evidence="1" key="1">
    <citation type="submission" date="2016-10" db="EMBL/GenBank/DDBJ databases">
        <title>Sequence of Gallionella enrichment culture.</title>
        <authorList>
            <person name="Poehlein A."/>
            <person name="Muehling M."/>
            <person name="Daniel R."/>
        </authorList>
    </citation>
    <scope>NUCLEOTIDE SEQUENCE</scope>
</reference>
<gene>
    <name evidence="1" type="ORF">GALL_495040</name>
</gene>
<dbReference type="AlphaFoldDB" id="A0A1J5PCE3"/>
<dbReference type="EMBL" id="MLJW01005038">
    <property type="protein sequence ID" value="OIQ68898.1"/>
    <property type="molecule type" value="Genomic_DNA"/>
</dbReference>
<sequence>MENIISPLRIEGAFSISNSSAIASNTAGVRALRSARFSVAWVMKDHTNEDKPRYAVLSDMNGKHMGRTTLLESVLQRQRRKVNERQNFTMTDRTMITMKTVGSSFIMR</sequence>